<dbReference type="Proteomes" id="UP001209701">
    <property type="component" value="Unassembled WGS sequence"/>
</dbReference>
<keyword evidence="3" id="KW-1185">Reference proteome</keyword>
<evidence type="ECO:0000313" key="2">
    <source>
        <dbReference type="EMBL" id="MCV2367569.1"/>
    </source>
</evidence>
<dbReference type="PANTHER" id="PTHR43102:SF2">
    <property type="entry name" value="GAF DOMAIN-CONTAINING PROTEIN"/>
    <property type="match status" value="1"/>
</dbReference>
<dbReference type="Gene3D" id="3.30.450.40">
    <property type="match status" value="1"/>
</dbReference>
<name>A0ABT2YBA0_9BURK</name>
<comment type="caution">
    <text evidence="2">The sequence shown here is derived from an EMBL/GenBank/DDBJ whole genome shotgun (WGS) entry which is preliminary data.</text>
</comment>
<proteinExistence type="predicted"/>
<evidence type="ECO:0000313" key="3">
    <source>
        <dbReference type="Proteomes" id="UP001209701"/>
    </source>
</evidence>
<reference evidence="2 3" key="1">
    <citation type="submission" date="2021-11" db="EMBL/GenBank/DDBJ databases">
        <authorList>
            <person name="Liang Q."/>
            <person name="Mou H."/>
            <person name="Liu Z."/>
        </authorList>
    </citation>
    <scope>NUCLEOTIDE SEQUENCE [LARGE SCALE GENOMIC DNA]</scope>
    <source>
        <strain evidence="2 3">CHU3</strain>
    </source>
</reference>
<dbReference type="SUPFAM" id="SSF55781">
    <property type="entry name" value="GAF domain-like"/>
    <property type="match status" value="1"/>
</dbReference>
<dbReference type="RefSeq" id="WP_263570184.1">
    <property type="nucleotide sequence ID" value="NZ_JAJIRN010000002.1"/>
</dbReference>
<dbReference type="InterPro" id="IPR029016">
    <property type="entry name" value="GAF-like_dom_sf"/>
</dbReference>
<sequence>MITAPTPANEDDRLNALRQLLILDTPLEERFDRIAAFAADEFDVPIAVVSLVDSERTWFKSHCGLDICEAPRDISFCGHAIMSDEPFIIPDALLDARFADNPNVAQEPHVRFYAGAPLKLPSGENVGTLCLFDFKPREMDRVALAILGTLRDLVLEQLLIKSAQP</sequence>
<gene>
    <name evidence="2" type="ORF">LNV07_05625</name>
</gene>
<dbReference type="InterPro" id="IPR003018">
    <property type="entry name" value="GAF"/>
</dbReference>
<feature type="domain" description="GAF" evidence="1">
    <location>
        <begin position="26"/>
        <end position="163"/>
    </location>
</feature>
<organism evidence="2 3">
    <name type="scientific">Roseateles oligotrophus</name>
    <dbReference type="NCBI Taxonomy" id="1769250"/>
    <lineage>
        <taxon>Bacteria</taxon>
        <taxon>Pseudomonadati</taxon>
        <taxon>Pseudomonadota</taxon>
        <taxon>Betaproteobacteria</taxon>
        <taxon>Burkholderiales</taxon>
        <taxon>Sphaerotilaceae</taxon>
        <taxon>Roseateles</taxon>
    </lineage>
</organism>
<protein>
    <submittedName>
        <fullName evidence="2">GAF domain-containing protein</fullName>
    </submittedName>
</protein>
<evidence type="ECO:0000259" key="1">
    <source>
        <dbReference type="SMART" id="SM00065"/>
    </source>
</evidence>
<dbReference type="Pfam" id="PF01590">
    <property type="entry name" value="GAF"/>
    <property type="match status" value="1"/>
</dbReference>
<accession>A0ABT2YBA0</accession>
<dbReference type="PANTHER" id="PTHR43102">
    <property type="entry name" value="SLR1143 PROTEIN"/>
    <property type="match status" value="1"/>
</dbReference>
<dbReference type="SMART" id="SM00065">
    <property type="entry name" value="GAF"/>
    <property type="match status" value="1"/>
</dbReference>
<dbReference type="EMBL" id="JAJIRN010000002">
    <property type="protein sequence ID" value="MCV2367569.1"/>
    <property type="molecule type" value="Genomic_DNA"/>
</dbReference>